<keyword evidence="1" id="KW-1133">Transmembrane helix</keyword>
<evidence type="ECO:0000259" key="2">
    <source>
        <dbReference type="Pfam" id="PF19029"/>
    </source>
</evidence>
<feature type="domain" description="DUF883" evidence="2">
    <location>
        <begin position="79"/>
        <end position="108"/>
    </location>
</feature>
<dbReference type="Pfam" id="PF19029">
    <property type="entry name" value="DUF883_C"/>
    <property type="match status" value="1"/>
</dbReference>
<reference evidence="4" key="1">
    <citation type="journal article" date="2019" name="Int. J. Syst. Evol. Microbiol.">
        <title>The Global Catalogue of Microorganisms (GCM) 10K type strain sequencing project: providing services to taxonomists for standard genome sequencing and annotation.</title>
        <authorList>
            <consortium name="The Broad Institute Genomics Platform"/>
            <consortium name="The Broad Institute Genome Sequencing Center for Infectious Disease"/>
            <person name="Wu L."/>
            <person name="Ma J."/>
        </authorList>
    </citation>
    <scope>NUCLEOTIDE SEQUENCE [LARGE SCALE GENOMIC DNA]</scope>
    <source>
        <strain evidence="4">NBRC 102407</strain>
    </source>
</reference>
<keyword evidence="1" id="KW-0472">Membrane</keyword>
<name>A0ABQ6FCB4_9RHOO</name>
<feature type="transmembrane region" description="Helical" evidence="1">
    <location>
        <begin position="88"/>
        <end position="106"/>
    </location>
</feature>
<accession>A0ABQ6FCB4</accession>
<gene>
    <name evidence="3" type="ORF">GCM10007933_23900</name>
</gene>
<evidence type="ECO:0000256" key="1">
    <source>
        <dbReference type="SAM" id="Phobius"/>
    </source>
</evidence>
<dbReference type="RefSeq" id="WP_284188198.1">
    <property type="nucleotide sequence ID" value="NZ_BSPX01000034.1"/>
</dbReference>
<organism evidence="3 4">
    <name type="scientific">Zoogloea oryzae</name>
    <dbReference type="NCBI Taxonomy" id="310767"/>
    <lineage>
        <taxon>Bacteria</taxon>
        <taxon>Pseudomonadati</taxon>
        <taxon>Pseudomonadota</taxon>
        <taxon>Betaproteobacteria</taxon>
        <taxon>Rhodocyclales</taxon>
        <taxon>Zoogloeaceae</taxon>
        <taxon>Zoogloea</taxon>
    </lineage>
</organism>
<keyword evidence="4" id="KW-1185">Reference proteome</keyword>
<proteinExistence type="predicted"/>
<comment type="caution">
    <text evidence="3">The sequence shown here is derived from an EMBL/GenBank/DDBJ whole genome shotgun (WGS) entry which is preliminary data.</text>
</comment>
<evidence type="ECO:0000313" key="3">
    <source>
        <dbReference type="EMBL" id="GLT22929.1"/>
    </source>
</evidence>
<protein>
    <recommendedName>
        <fullName evidence="2">DUF883 domain-containing protein</fullName>
    </recommendedName>
</protein>
<keyword evidence="1" id="KW-0812">Transmembrane</keyword>
<dbReference type="Proteomes" id="UP001157167">
    <property type="component" value="Unassembled WGS sequence"/>
</dbReference>
<sequence>MNTIESTPASTSTPGSLRQVASELQDNARDAIPGVRRQVDAAADATRDAASSLIDNLRSAAKDAAGVLRRDAHHSKDAAERYIGSNPWRAAAIIGTVGLLLGAVLTRRR</sequence>
<evidence type="ECO:0000313" key="4">
    <source>
        <dbReference type="Proteomes" id="UP001157167"/>
    </source>
</evidence>
<dbReference type="EMBL" id="BSPX01000034">
    <property type="protein sequence ID" value="GLT22929.1"/>
    <property type="molecule type" value="Genomic_DNA"/>
</dbReference>
<dbReference type="InterPro" id="IPR043605">
    <property type="entry name" value="DUF883_C"/>
</dbReference>